<sequence>MNDAAFGPVPAVRAEGAAPVFERAAFVGIGLINGSLARDARRLGLARRLVGSARRRETLDQALALGLVDEATPDAAEAVRGADLVVLGVPVGACGEAARAMAPGLRPDAIVTDVGSVKARVLDLVSPHLDMRRFVPGHPVAGAETSGPVAAVEHLFRDRWCILTPRADADAAAVERVAALWRAVGSKVELMDAAQHDKVLAAVSHLPHLLAFNAVNTAGEVEHAMRGEVLKYAAGGFRDFTRIAGADPAMWRDVFLHNKAAVLEMTGRYAENLAALQRAIRRGEADALYERFASARAIRRGEAARPGGAPAPGTP</sequence>
<dbReference type="PROSITE" id="PS51176">
    <property type="entry name" value="PDH_ADH"/>
    <property type="match status" value="1"/>
</dbReference>
<dbReference type="InterPro" id="IPR036291">
    <property type="entry name" value="NAD(P)-bd_dom_sf"/>
</dbReference>
<name>A0ABP3QCJ1_9PROT</name>
<dbReference type="InterPro" id="IPR046825">
    <property type="entry name" value="PDH_C"/>
</dbReference>
<dbReference type="Pfam" id="PF02153">
    <property type="entry name" value="PDH_N"/>
    <property type="match status" value="1"/>
</dbReference>
<dbReference type="PANTHER" id="PTHR21363">
    <property type="entry name" value="PREPHENATE DEHYDROGENASE"/>
    <property type="match status" value="1"/>
</dbReference>
<dbReference type="Gene3D" id="1.10.3660.10">
    <property type="entry name" value="6-phosphogluconate dehydrogenase C-terminal like domain"/>
    <property type="match status" value="1"/>
</dbReference>
<keyword evidence="4" id="KW-1185">Reference proteome</keyword>
<dbReference type="Proteomes" id="UP001501588">
    <property type="component" value="Unassembled WGS sequence"/>
</dbReference>
<feature type="domain" description="Prephenate/arogenate dehydrogenase" evidence="2">
    <location>
        <begin position="22"/>
        <end position="310"/>
    </location>
</feature>
<dbReference type="PANTHER" id="PTHR21363:SF0">
    <property type="entry name" value="PREPHENATE DEHYDROGENASE [NADP(+)]"/>
    <property type="match status" value="1"/>
</dbReference>
<dbReference type="InterPro" id="IPR008927">
    <property type="entry name" value="6-PGluconate_DH-like_C_sf"/>
</dbReference>
<organism evidence="3 4">
    <name type="scientific">Craurococcus roseus</name>
    <dbReference type="NCBI Taxonomy" id="77585"/>
    <lineage>
        <taxon>Bacteria</taxon>
        <taxon>Pseudomonadati</taxon>
        <taxon>Pseudomonadota</taxon>
        <taxon>Alphaproteobacteria</taxon>
        <taxon>Acetobacterales</taxon>
        <taxon>Acetobacteraceae</taxon>
        <taxon>Craurococcus</taxon>
    </lineage>
</organism>
<dbReference type="SUPFAM" id="SSF48179">
    <property type="entry name" value="6-phosphogluconate dehydrogenase C-terminal domain-like"/>
    <property type="match status" value="1"/>
</dbReference>
<evidence type="ECO:0000256" key="1">
    <source>
        <dbReference type="ARBA" id="ARBA00023002"/>
    </source>
</evidence>
<dbReference type="InterPro" id="IPR050812">
    <property type="entry name" value="Preph/Arog_dehydrog"/>
</dbReference>
<dbReference type="InterPro" id="IPR003099">
    <property type="entry name" value="Prephen_DH"/>
</dbReference>
<evidence type="ECO:0000259" key="2">
    <source>
        <dbReference type="PROSITE" id="PS51176"/>
    </source>
</evidence>
<keyword evidence="1" id="KW-0560">Oxidoreductase</keyword>
<proteinExistence type="predicted"/>
<reference evidence="4" key="1">
    <citation type="journal article" date="2019" name="Int. J. Syst. Evol. Microbiol.">
        <title>The Global Catalogue of Microorganisms (GCM) 10K type strain sequencing project: providing services to taxonomists for standard genome sequencing and annotation.</title>
        <authorList>
            <consortium name="The Broad Institute Genomics Platform"/>
            <consortium name="The Broad Institute Genome Sequencing Center for Infectious Disease"/>
            <person name="Wu L."/>
            <person name="Ma J."/>
        </authorList>
    </citation>
    <scope>NUCLEOTIDE SEQUENCE [LARGE SCALE GENOMIC DNA]</scope>
    <source>
        <strain evidence="4">JCM 9933</strain>
    </source>
</reference>
<dbReference type="EMBL" id="BAAAFZ010000031">
    <property type="protein sequence ID" value="GAA0585534.1"/>
    <property type="molecule type" value="Genomic_DNA"/>
</dbReference>
<comment type="caution">
    <text evidence="3">The sequence shown here is derived from an EMBL/GenBank/DDBJ whole genome shotgun (WGS) entry which is preliminary data.</text>
</comment>
<evidence type="ECO:0000313" key="3">
    <source>
        <dbReference type="EMBL" id="GAA0585534.1"/>
    </source>
</evidence>
<protein>
    <submittedName>
        <fullName evidence="3">Prephenate/arogenate dehydrogenase family protein</fullName>
    </submittedName>
</protein>
<dbReference type="SUPFAM" id="SSF51735">
    <property type="entry name" value="NAD(P)-binding Rossmann-fold domains"/>
    <property type="match status" value="1"/>
</dbReference>
<gene>
    <name evidence="3" type="ORF">GCM10009416_24890</name>
</gene>
<evidence type="ECO:0000313" key="4">
    <source>
        <dbReference type="Proteomes" id="UP001501588"/>
    </source>
</evidence>
<dbReference type="Pfam" id="PF20463">
    <property type="entry name" value="PDH_C"/>
    <property type="match status" value="1"/>
</dbReference>
<dbReference type="InterPro" id="IPR046826">
    <property type="entry name" value="PDH_N"/>
</dbReference>
<accession>A0ABP3QCJ1</accession>
<dbReference type="Gene3D" id="3.40.50.720">
    <property type="entry name" value="NAD(P)-binding Rossmann-like Domain"/>
    <property type="match status" value="1"/>
</dbReference>
<dbReference type="RefSeq" id="WP_343895622.1">
    <property type="nucleotide sequence ID" value="NZ_BAAAFZ010000031.1"/>
</dbReference>